<proteinExistence type="predicted"/>
<dbReference type="Pfam" id="PF07238">
    <property type="entry name" value="PilZ"/>
    <property type="match status" value="1"/>
</dbReference>
<dbReference type="AlphaFoldDB" id="A0A849SG49"/>
<dbReference type="InterPro" id="IPR009875">
    <property type="entry name" value="PilZ_domain"/>
</dbReference>
<accession>A0A849SG49</accession>
<dbReference type="Gene3D" id="2.40.10.220">
    <property type="entry name" value="predicted glycosyltransferase like domains"/>
    <property type="match status" value="1"/>
</dbReference>
<feature type="region of interest" description="Disordered" evidence="1">
    <location>
        <begin position="306"/>
        <end position="400"/>
    </location>
</feature>
<dbReference type="Proteomes" id="UP000580839">
    <property type="component" value="Unassembled WGS sequence"/>
</dbReference>
<dbReference type="EMBL" id="JABFRW010000052">
    <property type="protein sequence ID" value="NOT33476.1"/>
    <property type="molecule type" value="Genomic_DNA"/>
</dbReference>
<evidence type="ECO:0000313" key="3">
    <source>
        <dbReference type="EMBL" id="NOT33476.1"/>
    </source>
</evidence>
<reference evidence="3 4" key="1">
    <citation type="submission" date="2020-04" db="EMBL/GenBank/DDBJ databases">
        <title>Metagenomic profiling of ammonia- and methane-oxidizing microorganisms in a Dutch drinking water treatment plant.</title>
        <authorList>
            <person name="Poghosyan L."/>
            <person name="Leucker S."/>
        </authorList>
    </citation>
    <scope>NUCLEOTIDE SEQUENCE [LARGE SCALE GENOMIC DNA]</scope>
    <source>
        <strain evidence="3">S-RSF-IL-03</strain>
    </source>
</reference>
<evidence type="ECO:0000256" key="1">
    <source>
        <dbReference type="SAM" id="MobiDB-lite"/>
    </source>
</evidence>
<dbReference type="GO" id="GO:0035438">
    <property type="term" value="F:cyclic-di-GMP binding"/>
    <property type="evidence" value="ECO:0007669"/>
    <property type="project" value="InterPro"/>
</dbReference>
<sequence length="525" mass="57269">MELELPDYWKPILEPLRAGDRHEAVKRLRMQVDHDPFALAPRHVLATLLSELGQSNAAQVQYEKLLTASVSRGDVFRAIAAQRRISEIEGGAQSTARLVALQRWFRLLGPQSLTAFGDGPRGGVRPIHFLRLPEDLFAHAAAGMRLERFDLTWRFEGVDRPRQWVVLWGALRWDLRHPDDNATAIAHCREGDVLFPGASNPVGTMLRIAADTPCECLVIEPDLMAELAERDPGVLDSGAATSPEIVHDERAHLPARPRSRGDLDDRRFAPPSPDTDAPRQLHIAPESRAPDEGRDAGEWLEFGEVSLDGTANGSGESNRSHDDMGLPTLDLVSPADMTNGAGEIPRVPRLTRPSTPAADSPGDPTHGAREIELPTPIDPRTSSAGSEGKPSDRRNRRRTGVSYQGTVQLLGLGQATGVRLECEVVNLSTTGVGIKIPRDAVLSLVRILEDETLRLELGPTSGRVELAGRVRWLDSQSSEAVYVGIQFVLLTRDDTAALEGLIARAARKPAPPSIRVPRDPDARAA</sequence>
<evidence type="ECO:0000313" key="4">
    <source>
        <dbReference type="Proteomes" id="UP000580839"/>
    </source>
</evidence>
<gene>
    <name evidence="3" type="ORF">HOP12_04815</name>
</gene>
<name>A0A849SG49_UNCEI</name>
<feature type="region of interest" description="Disordered" evidence="1">
    <location>
        <begin position="234"/>
        <end position="294"/>
    </location>
</feature>
<evidence type="ECO:0000259" key="2">
    <source>
        <dbReference type="Pfam" id="PF07238"/>
    </source>
</evidence>
<dbReference type="SUPFAM" id="SSF141371">
    <property type="entry name" value="PilZ domain-like"/>
    <property type="match status" value="1"/>
</dbReference>
<organism evidence="3 4">
    <name type="scientific">Eiseniibacteriota bacterium</name>
    <dbReference type="NCBI Taxonomy" id="2212470"/>
    <lineage>
        <taxon>Bacteria</taxon>
        <taxon>Candidatus Eiseniibacteriota</taxon>
    </lineage>
</organism>
<protein>
    <submittedName>
        <fullName evidence="3">PilZ domain-containing protein</fullName>
    </submittedName>
</protein>
<feature type="domain" description="PilZ" evidence="2">
    <location>
        <begin position="393"/>
        <end position="503"/>
    </location>
</feature>
<feature type="compositionally biased region" description="Basic and acidic residues" evidence="1">
    <location>
        <begin position="259"/>
        <end position="268"/>
    </location>
</feature>
<comment type="caution">
    <text evidence="3">The sequence shown here is derived from an EMBL/GenBank/DDBJ whole genome shotgun (WGS) entry which is preliminary data.</text>
</comment>